<dbReference type="Pfam" id="PF05773">
    <property type="entry name" value="RWD"/>
    <property type="match status" value="1"/>
</dbReference>
<dbReference type="AlphaFoldDB" id="A0AAD9GP09"/>
<dbReference type="GO" id="GO:0009893">
    <property type="term" value="P:positive regulation of metabolic process"/>
    <property type="evidence" value="ECO:0007669"/>
    <property type="project" value="UniProtKB-ARBA"/>
</dbReference>
<dbReference type="Pfam" id="PF00566">
    <property type="entry name" value="RabGAP-TBC"/>
    <property type="match status" value="1"/>
</dbReference>
<reference evidence="5" key="1">
    <citation type="submission" date="2023-08" db="EMBL/GenBank/DDBJ databases">
        <title>Reference Genome Resource for the Citrus Pathogen Phytophthora citrophthora.</title>
        <authorList>
            <person name="Moller H."/>
            <person name="Coetzee B."/>
            <person name="Rose L.J."/>
            <person name="Van Niekerk J.M."/>
        </authorList>
    </citation>
    <scope>NUCLEOTIDE SEQUENCE</scope>
    <source>
        <strain evidence="5">STE-U-9442</strain>
    </source>
</reference>
<dbReference type="GO" id="GO:0010468">
    <property type="term" value="P:regulation of gene expression"/>
    <property type="evidence" value="ECO:0007669"/>
    <property type="project" value="UniProtKB-ARBA"/>
</dbReference>
<evidence type="ECO:0000259" key="4">
    <source>
        <dbReference type="PROSITE" id="PS50908"/>
    </source>
</evidence>
<gene>
    <name evidence="5" type="ORF">P3T76_006777</name>
</gene>
<feature type="coiled-coil region" evidence="1">
    <location>
        <begin position="129"/>
        <end position="156"/>
    </location>
</feature>
<feature type="domain" description="Rab-GAP TBC" evidence="3">
    <location>
        <begin position="358"/>
        <end position="585"/>
    </location>
</feature>
<dbReference type="PROSITE" id="PS50908">
    <property type="entry name" value="RWD"/>
    <property type="match status" value="1"/>
</dbReference>
<dbReference type="InterPro" id="IPR035969">
    <property type="entry name" value="Rab-GAP_TBC_sf"/>
</dbReference>
<evidence type="ECO:0000256" key="1">
    <source>
        <dbReference type="SAM" id="Coils"/>
    </source>
</evidence>
<organism evidence="5 6">
    <name type="scientific">Phytophthora citrophthora</name>
    <dbReference type="NCBI Taxonomy" id="4793"/>
    <lineage>
        <taxon>Eukaryota</taxon>
        <taxon>Sar</taxon>
        <taxon>Stramenopiles</taxon>
        <taxon>Oomycota</taxon>
        <taxon>Peronosporomycetes</taxon>
        <taxon>Peronosporales</taxon>
        <taxon>Peronosporaceae</taxon>
        <taxon>Phytophthora</taxon>
    </lineage>
</organism>
<dbReference type="PANTHER" id="PTHR12292">
    <property type="entry name" value="RWD DOMAIN-CONTAINING PROTEIN"/>
    <property type="match status" value="1"/>
</dbReference>
<dbReference type="Gene3D" id="1.10.472.80">
    <property type="entry name" value="Ypt/Rab-GAP domain of gyp1p, domain 3"/>
    <property type="match status" value="1"/>
</dbReference>
<dbReference type="CDD" id="cd23823">
    <property type="entry name" value="RWD_GCN2"/>
    <property type="match status" value="1"/>
</dbReference>
<keyword evidence="1" id="KW-0175">Coiled coil</keyword>
<evidence type="ECO:0000256" key="2">
    <source>
        <dbReference type="SAM" id="MobiDB-lite"/>
    </source>
</evidence>
<dbReference type="InterPro" id="IPR000195">
    <property type="entry name" value="Rab-GAP-TBC_dom"/>
</dbReference>
<dbReference type="InterPro" id="IPR040213">
    <property type="entry name" value="GIR2-like"/>
</dbReference>
<dbReference type="PROSITE" id="PS50086">
    <property type="entry name" value="TBC_RABGAP"/>
    <property type="match status" value="1"/>
</dbReference>
<dbReference type="SMART" id="SM00591">
    <property type="entry name" value="RWD"/>
    <property type="match status" value="1"/>
</dbReference>
<keyword evidence="6" id="KW-1185">Reference proteome</keyword>
<dbReference type="FunFam" id="3.10.110.10:FF:000050">
    <property type="entry name" value="eIF-2-alpha kinase GCN2"/>
    <property type="match status" value="1"/>
</dbReference>
<dbReference type="SUPFAM" id="SSF54495">
    <property type="entry name" value="UBC-like"/>
    <property type="match status" value="1"/>
</dbReference>
<feature type="region of interest" description="Disordered" evidence="2">
    <location>
        <begin position="209"/>
        <end position="240"/>
    </location>
</feature>
<dbReference type="Gene3D" id="3.10.110.10">
    <property type="entry name" value="Ubiquitin Conjugating Enzyme"/>
    <property type="match status" value="1"/>
</dbReference>
<dbReference type="InterPro" id="IPR006575">
    <property type="entry name" value="RWD_dom"/>
</dbReference>
<sequence length="689" mass="78918">MTDYKEEQAMEVEALEAIYMDDFTQLSEKPLTYQVHVVPNQDGENNFVALLLKAEIPETYPDVEPKIEVIVKKGLADSQVKEIKQLLAQQIEENMGMAMMYTLSEAVREFLVENNREGNDGSEHQEMLRRMELKKKKEEKVEADKLEEANAKEEEHRREFHGTPVTVETFAIWKAKFDAEMTTTTKTSVKDEATAKLSGRQLWNKGLVTEDGAVDAEAEAEGEDAAEYDGEEEDGNDDQKYPSAKLAMAMSANTAATKAGVGLPDTDTMEMTSFCQCCQVACHRFRPAKPCSFCHTFVCQFCSCGTEPHVLCKSCQPQVRGAQPAFSIRQFLWRFKMLPFGCHGEKWLFLVRKRQSFVVPTDLTGDDYQWLVHQLPRQRRLQGTHLEQKRTLDRDIDRTFQQLQIRMANARRSNFLAKSQYSSSEFMTWKSSTHQLLSVFLMLKPQIGYCQVIADNRLGPEQGMTSVAAVLVQESKMNSEIAFRLFLALSEKYRLDDVYGPDMKDLSGCISLVFTPICQIKMSTLQLTHLGELTCLRIHVYNNVSCIFMKTNPMVCSWILTLFTECRLFPHRYVIAFLDLFFEFGWKMFFQTCLAIFSTIEVRYENASGSGRLDTPLLRKSSSGEIFAYLSKVTWFHRHKSESDLNRFFAIARAFNFSLLIFQQISSSFLDVLQGEYSTEASMSMNEYD</sequence>
<dbReference type="EMBL" id="JASMQC010000011">
    <property type="protein sequence ID" value="KAK1941713.1"/>
    <property type="molecule type" value="Genomic_DNA"/>
</dbReference>
<name>A0AAD9GP09_9STRA</name>
<dbReference type="GO" id="GO:0051246">
    <property type="term" value="P:regulation of protein metabolic process"/>
    <property type="evidence" value="ECO:0007669"/>
    <property type="project" value="UniProtKB-ARBA"/>
</dbReference>
<evidence type="ECO:0000259" key="3">
    <source>
        <dbReference type="PROSITE" id="PS50086"/>
    </source>
</evidence>
<dbReference type="Proteomes" id="UP001259832">
    <property type="component" value="Unassembled WGS sequence"/>
</dbReference>
<feature type="domain" description="RWD" evidence="4">
    <location>
        <begin position="10"/>
        <end position="114"/>
    </location>
</feature>
<evidence type="ECO:0000313" key="5">
    <source>
        <dbReference type="EMBL" id="KAK1941713.1"/>
    </source>
</evidence>
<dbReference type="Gene3D" id="1.10.8.270">
    <property type="entry name" value="putative rabgap domain of human tbc1 domain family member 14 like domains"/>
    <property type="match status" value="1"/>
</dbReference>
<dbReference type="InterPro" id="IPR016135">
    <property type="entry name" value="UBQ-conjugating_enzyme/RWD"/>
</dbReference>
<comment type="caution">
    <text evidence="5">The sequence shown here is derived from an EMBL/GenBank/DDBJ whole genome shotgun (WGS) entry which is preliminary data.</text>
</comment>
<evidence type="ECO:0000313" key="6">
    <source>
        <dbReference type="Proteomes" id="UP001259832"/>
    </source>
</evidence>
<accession>A0AAD9GP09</accession>
<dbReference type="SUPFAM" id="SSF47923">
    <property type="entry name" value="Ypt/Rab-GAP domain of gyp1p"/>
    <property type="match status" value="1"/>
</dbReference>
<protein>
    <submittedName>
        <fullName evidence="5">RWD domain-containing protein 1</fullName>
    </submittedName>
</protein>
<proteinExistence type="predicted"/>
<feature type="compositionally biased region" description="Acidic residues" evidence="2">
    <location>
        <begin position="212"/>
        <end position="236"/>
    </location>
</feature>
<dbReference type="GO" id="GO:0033554">
    <property type="term" value="P:cellular response to stress"/>
    <property type="evidence" value="ECO:0007669"/>
    <property type="project" value="UniProtKB-ARBA"/>
</dbReference>